<comment type="caution">
    <text evidence="8">The sequence shown here is derived from an EMBL/GenBank/DDBJ whole genome shotgun (WGS) entry which is preliminary data.</text>
</comment>
<feature type="non-terminal residue" evidence="8">
    <location>
        <position position="1"/>
    </location>
</feature>
<dbReference type="Proteomes" id="UP001162156">
    <property type="component" value="Unassembled WGS sequence"/>
</dbReference>
<evidence type="ECO:0000313" key="9">
    <source>
        <dbReference type="Proteomes" id="UP001162156"/>
    </source>
</evidence>
<dbReference type="SUPFAM" id="SSF54001">
    <property type="entry name" value="Cysteine proteinases"/>
    <property type="match status" value="1"/>
</dbReference>
<dbReference type="InterPro" id="IPR003653">
    <property type="entry name" value="Peptidase_C48_C"/>
</dbReference>
<dbReference type="GO" id="GO:0005634">
    <property type="term" value="C:nucleus"/>
    <property type="evidence" value="ECO:0007669"/>
    <property type="project" value="TreeGrafter"/>
</dbReference>
<keyword evidence="3" id="KW-0378">Hydrolase</keyword>
<dbReference type="PANTHER" id="PTHR12606:SF141">
    <property type="entry name" value="GH15225P-RELATED"/>
    <property type="match status" value="1"/>
</dbReference>
<dbReference type="InterPro" id="IPR038765">
    <property type="entry name" value="Papain-like_cys_pep_sf"/>
</dbReference>
<dbReference type="AlphaFoldDB" id="A0AAV8ZJ21"/>
<dbReference type="Gene3D" id="3.40.395.10">
    <property type="entry name" value="Adenoviral Proteinase, Chain A"/>
    <property type="match status" value="1"/>
</dbReference>
<sequence length="591" mass="68320">WIIYEVFLIILEVFFGPAFIEPQRKRRAVDPLDHYLSPKCRRIHISMANDLDDGWLSSKGPSRKSSILKTSPRQNRQIDTVILDDDDDIIEVQKLENVGRNRPKIKTFTSTPENGSQKPYTNGISDEDEITFVKEIKSPKEKRTEASKRGLNYIKPFTGRFLNIRPSHNGTKPKETSTIFSNLSKKSTHAARPSVGSSSLDYSIRMDDKMQYKKLLETTVSGSSPINDSSFYQTPIGRLFTYDTSNRSGKILSMVKKSPIRNSSLNNSKERMSTKDRIMKVLDDFENEPVVVKDSDSESDVVFVNPPSPKPDIKVDPVNSFKKVVDTSQQTKSDWLQELVDRHRSFVEQRQKEIEELRECSEKHGKINKDMRWELLTDKVNRSLSIRDTVLPVEEKEEEVELPPLTEAQLKKVEYAFRGDPSEVLTRKFNLNISRRDLQTLAGLNWLNDEDGPQSLRRWTKRVDLFQHDIICVPIHLGMHWCMAIIDFRDKSIRYYDSMGSSNNNCLEALRLYLEAEHVDKKKTKYKTNDFILENIKEIPQQMNGSDCGMFACTFAEFLTRDAKITFSQEHMPYLRKKMVVEILTGELLIK</sequence>
<dbReference type="PANTHER" id="PTHR12606">
    <property type="entry name" value="SENTRIN/SUMO-SPECIFIC PROTEASE"/>
    <property type="match status" value="1"/>
</dbReference>
<feature type="region of interest" description="Disordered" evidence="5">
    <location>
        <begin position="104"/>
        <end position="124"/>
    </location>
</feature>
<feature type="compositionally biased region" description="Polar residues" evidence="5">
    <location>
        <begin position="107"/>
        <end position="124"/>
    </location>
</feature>
<name>A0AAV8ZJ21_9CUCU</name>
<evidence type="ECO:0000256" key="1">
    <source>
        <dbReference type="ARBA" id="ARBA00005234"/>
    </source>
</evidence>
<evidence type="ECO:0000256" key="2">
    <source>
        <dbReference type="ARBA" id="ARBA00022670"/>
    </source>
</evidence>
<protein>
    <recommendedName>
        <fullName evidence="7">Ubiquitin-like protease family profile domain-containing protein</fullName>
    </recommendedName>
</protein>
<keyword evidence="9" id="KW-1185">Reference proteome</keyword>
<organism evidence="8 9">
    <name type="scientific">Rhamnusium bicolor</name>
    <dbReference type="NCBI Taxonomy" id="1586634"/>
    <lineage>
        <taxon>Eukaryota</taxon>
        <taxon>Metazoa</taxon>
        <taxon>Ecdysozoa</taxon>
        <taxon>Arthropoda</taxon>
        <taxon>Hexapoda</taxon>
        <taxon>Insecta</taxon>
        <taxon>Pterygota</taxon>
        <taxon>Neoptera</taxon>
        <taxon>Endopterygota</taxon>
        <taxon>Coleoptera</taxon>
        <taxon>Polyphaga</taxon>
        <taxon>Cucujiformia</taxon>
        <taxon>Chrysomeloidea</taxon>
        <taxon>Cerambycidae</taxon>
        <taxon>Lepturinae</taxon>
        <taxon>Rhagiini</taxon>
        <taxon>Rhamnusium</taxon>
    </lineage>
</organism>
<accession>A0AAV8ZJ21</accession>
<dbReference type="GO" id="GO:0006508">
    <property type="term" value="P:proteolysis"/>
    <property type="evidence" value="ECO:0007669"/>
    <property type="project" value="UniProtKB-KW"/>
</dbReference>
<keyword evidence="2" id="KW-0645">Protease</keyword>
<gene>
    <name evidence="8" type="ORF">NQ314_004621</name>
</gene>
<keyword evidence="4" id="KW-0788">Thiol protease</keyword>
<evidence type="ECO:0000256" key="5">
    <source>
        <dbReference type="SAM" id="MobiDB-lite"/>
    </source>
</evidence>
<feature type="chain" id="PRO_5043675945" description="Ubiquitin-like protease family profile domain-containing protein" evidence="6">
    <location>
        <begin position="21"/>
        <end position="591"/>
    </location>
</feature>
<evidence type="ECO:0000259" key="7">
    <source>
        <dbReference type="PROSITE" id="PS50600"/>
    </source>
</evidence>
<dbReference type="GO" id="GO:0016929">
    <property type="term" value="F:deSUMOylase activity"/>
    <property type="evidence" value="ECO:0007669"/>
    <property type="project" value="TreeGrafter"/>
</dbReference>
<feature type="signal peptide" evidence="6">
    <location>
        <begin position="1"/>
        <end position="20"/>
    </location>
</feature>
<evidence type="ECO:0000256" key="3">
    <source>
        <dbReference type="ARBA" id="ARBA00022801"/>
    </source>
</evidence>
<evidence type="ECO:0000256" key="6">
    <source>
        <dbReference type="SAM" id="SignalP"/>
    </source>
</evidence>
<dbReference type="GO" id="GO:0016926">
    <property type="term" value="P:protein desumoylation"/>
    <property type="evidence" value="ECO:0007669"/>
    <property type="project" value="TreeGrafter"/>
</dbReference>
<dbReference type="Pfam" id="PF02902">
    <property type="entry name" value="Peptidase_C48"/>
    <property type="match status" value="1"/>
</dbReference>
<keyword evidence="6" id="KW-0732">Signal</keyword>
<dbReference type="EMBL" id="JANEYF010001313">
    <property type="protein sequence ID" value="KAJ8964814.1"/>
    <property type="molecule type" value="Genomic_DNA"/>
</dbReference>
<reference evidence="8" key="1">
    <citation type="journal article" date="2023" name="Insect Mol. Biol.">
        <title>Genome sequencing provides insights into the evolution of gene families encoding plant cell wall-degrading enzymes in longhorned beetles.</title>
        <authorList>
            <person name="Shin N.R."/>
            <person name="Okamura Y."/>
            <person name="Kirsch R."/>
            <person name="Pauchet Y."/>
        </authorList>
    </citation>
    <scope>NUCLEOTIDE SEQUENCE</scope>
    <source>
        <strain evidence="8">RBIC_L_NR</strain>
    </source>
</reference>
<dbReference type="PROSITE" id="PS50600">
    <property type="entry name" value="ULP_PROTEASE"/>
    <property type="match status" value="1"/>
</dbReference>
<comment type="similarity">
    <text evidence="1">Belongs to the peptidase C48 family.</text>
</comment>
<feature type="domain" description="Ubiquitin-like protease family profile" evidence="7">
    <location>
        <begin position="347"/>
        <end position="559"/>
    </location>
</feature>
<proteinExistence type="inferred from homology"/>
<evidence type="ECO:0000256" key="4">
    <source>
        <dbReference type="ARBA" id="ARBA00022807"/>
    </source>
</evidence>
<evidence type="ECO:0000313" key="8">
    <source>
        <dbReference type="EMBL" id="KAJ8964814.1"/>
    </source>
</evidence>